<evidence type="ECO:0000256" key="1">
    <source>
        <dbReference type="ARBA" id="ARBA00006270"/>
    </source>
</evidence>
<dbReference type="PROSITE" id="PS51419">
    <property type="entry name" value="RAB"/>
    <property type="match status" value="1"/>
</dbReference>
<dbReference type="GO" id="GO:0003924">
    <property type="term" value="F:GTPase activity"/>
    <property type="evidence" value="ECO:0007669"/>
    <property type="project" value="InterPro"/>
</dbReference>
<sequence>MKVIVGKLVVVGHPGVGKTSTVIRYIERTFNTEVSSTIGASYFNCKMEIEDIIVKFQIWDTAGQERFKAMVPMFYRNANAALLVFDITKRESFDSIKVWVNELKKNIREKIVMFVVGNKIDLPDRQVSKDEALQYSHSIGATYYECSAKEDQGIQQIFVGLARAVSQLSGTEVGHNLKVLDASSCRALVADASDANATDVGRTENCDFILFTIISFLKQANKLTIWLRKQSF</sequence>
<dbReference type="PRINTS" id="PR00449">
    <property type="entry name" value="RASTRNSFRMNG"/>
</dbReference>
<keyword evidence="4" id="KW-1185">Reference proteome</keyword>
<dbReference type="EMBL" id="JASPKY010000737">
    <property type="protein sequence ID" value="KAK9685936.1"/>
    <property type="molecule type" value="Genomic_DNA"/>
</dbReference>
<dbReference type="SMART" id="SM00173">
    <property type="entry name" value="RAS"/>
    <property type="match status" value="1"/>
</dbReference>
<comment type="similarity">
    <text evidence="1">Belongs to the small GTPase superfamily. Rab family.</text>
</comment>
<name>A0AAW1I9H5_POPJA</name>
<dbReference type="InterPro" id="IPR001806">
    <property type="entry name" value="Small_GTPase"/>
</dbReference>
<gene>
    <name evidence="3" type="ORF">QE152_g37566</name>
</gene>
<dbReference type="FunFam" id="3.40.50.300:FF:000808">
    <property type="entry name" value="Small GTP-binding protein, putative"/>
    <property type="match status" value="1"/>
</dbReference>
<dbReference type="Pfam" id="PF00071">
    <property type="entry name" value="Ras"/>
    <property type="match status" value="1"/>
</dbReference>
<evidence type="ECO:0000256" key="2">
    <source>
        <dbReference type="ARBA" id="ARBA00022741"/>
    </source>
</evidence>
<dbReference type="SMART" id="SM00176">
    <property type="entry name" value="RAN"/>
    <property type="match status" value="1"/>
</dbReference>
<dbReference type="PROSITE" id="PS51421">
    <property type="entry name" value="RAS"/>
    <property type="match status" value="1"/>
</dbReference>
<keyword evidence="2" id="KW-0547">Nucleotide-binding</keyword>
<dbReference type="SMART" id="SM00174">
    <property type="entry name" value="RHO"/>
    <property type="match status" value="1"/>
</dbReference>
<comment type="caution">
    <text evidence="3">The sequence shown here is derived from an EMBL/GenBank/DDBJ whole genome shotgun (WGS) entry which is preliminary data.</text>
</comment>
<protein>
    <submittedName>
        <fullName evidence="3">Ras family</fullName>
    </submittedName>
</protein>
<dbReference type="NCBIfam" id="TIGR00231">
    <property type="entry name" value="small_GTP"/>
    <property type="match status" value="1"/>
</dbReference>
<accession>A0AAW1I9H5</accession>
<proteinExistence type="inferred from homology"/>
<dbReference type="PANTHER" id="PTHR47978">
    <property type="match status" value="1"/>
</dbReference>
<dbReference type="InterPro" id="IPR027417">
    <property type="entry name" value="P-loop_NTPase"/>
</dbReference>
<dbReference type="Proteomes" id="UP001458880">
    <property type="component" value="Unassembled WGS sequence"/>
</dbReference>
<evidence type="ECO:0000313" key="4">
    <source>
        <dbReference type="Proteomes" id="UP001458880"/>
    </source>
</evidence>
<dbReference type="InterPro" id="IPR005225">
    <property type="entry name" value="Small_GTP-bd"/>
</dbReference>
<dbReference type="GO" id="GO:0005525">
    <property type="term" value="F:GTP binding"/>
    <property type="evidence" value="ECO:0007669"/>
    <property type="project" value="InterPro"/>
</dbReference>
<dbReference type="PROSITE" id="PS51420">
    <property type="entry name" value="RHO"/>
    <property type="match status" value="1"/>
</dbReference>
<dbReference type="CDD" id="cd00154">
    <property type="entry name" value="Rab"/>
    <property type="match status" value="1"/>
</dbReference>
<organism evidence="3 4">
    <name type="scientific">Popillia japonica</name>
    <name type="common">Japanese beetle</name>
    <dbReference type="NCBI Taxonomy" id="7064"/>
    <lineage>
        <taxon>Eukaryota</taxon>
        <taxon>Metazoa</taxon>
        <taxon>Ecdysozoa</taxon>
        <taxon>Arthropoda</taxon>
        <taxon>Hexapoda</taxon>
        <taxon>Insecta</taxon>
        <taxon>Pterygota</taxon>
        <taxon>Neoptera</taxon>
        <taxon>Endopterygota</taxon>
        <taxon>Coleoptera</taxon>
        <taxon>Polyphaga</taxon>
        <taxon>Scarabaeiformia</taxon>
        <taxon>Scarabaeidae</taxon>
        <taxon>Rutelinae</taxon>
        <taxon>Popillia</taxon>
    </lineage>
</organism>
<dbReference type="Gene3D" id="3.40.50.300">
    <property type="entry name" value="P-loop containing nucleotide triphosphate hydrolases"/>
    <property type="match status" value="1"/>
</dbReference>
<dbReference type="AlphaFoldDB" id="A0AAW1I9H5"/>
<dbReference type="SUPFAM" id="SSF52540">
    <property type="entry name" value="P-loop containing nucleoside triphosphate hydrolases"/>
    <property type="match status" value="1"/>
</dbReference>
<dbReference type="SMART" id="SM00175">
    <property type="entry name" value="RAB"/>
    <property type="match status" value="1"/>
</dbReference>
<reference evidence="3 4" key="1">
    <citation type="journal article" date="2024" name="BMC Genomics">
        <title>De novo assembly and annotation of Popillia japonica's genome with initial clues to its potential as an invasive pest.</title>
        <authorList>
            <person name="Cucini C."/>
            <person name="Boschi S."/>
            <person name="Funari R."/>
            <person name="Cardaioli E."/>
            <person name="Iannotti N."/>
            <person name="Marturano G."/>
            <person name="Paoli F."/>
            <person name="Bruttini M."/>
            <person name="Carapelli A."/>
            <person name="Frati F."/>
            <person name="Nardi F."/>
        </authorList>
    </citation>
    <scope>NUCLEOTIDE SEQUENCE [LARGE SCALE GENOMIC DNA]</scope>
    <source>
        <strain evidence="3">DMR45628</strain>
    </source>
</reference>
<evidence type="ECO:0000313" key="3">
    <source>
        <dbReference type="EMBL" id="KAK9685936.1"/>
    </source>
</evidence>